<keyword evidence="10" id="KW-1185">Reference proteome</keyword>
<dbReference type="InterPro" id="IPR001254">
    <property type="entry name" value="Trypsin_dom"/>
</dbReference>
<proteinExistence type="predicted"/>
<dbReference type="GO" id="GO:0004252">
    <property type="term" value="F:serine-type endopeptidase activity"/>
    <property type="evidence" value="ECO:0007669"/>
    <property type="project" value="InterPro"/>
</dbReference>
<dbReference type="PROSITE" id="PS00022">
    <property type="entry name" value="EGF_1"/>
    <property type="match status" value="6"/>
</dbReference>
<dbReference type="EMBL" id="CAJNOC010000325">
    <property type="protein sequence ID" value="CAF0745239.1"/>
    <property type="molecule type" value="Genomic_DNA"/>
</dbReference>
<gene>
    <name evidence="9" type="ORF">OXX778_LOCUS3611</name>
</gene>
<dbReference type="PANTHER" id="PTHR24049">
    <property type="entry name" value="CRUMBS FAMILY MEMBER"/>
    <property type="match status" value="1"/>
</dbReference>
<dbReference type="InterPro" id="IPR018114">
    <property type="entry name" value="TRYPSIN_HIS"/>
</dbReference>
<dbReference type="PROSITE" id="PS00134">
    <property type="entry name" value="TRYPSIN_HIS"/>
    <property type="match status" value="1"/>
</dbReference>
<evidence type="ECO:0000256" key="3">
    <source>
        <dbReference type="ARBA" id="ARBA00022536"/>
    </source>
</evidence>
<comment type="subcellular location">
    <subcellularLocation>
        <location evidence="1">Secreted</location>
    </subcellularLocation>
</comment>
<feature type="domain" description="EGF-like" evidence="7 8">
    <location>
        <begin position="390"/>
        <end position="401"/>
    </location>
</feature>
<dbReference type="GO" id="GO:0005576">
    <property type="term" value="C:extracellular region"/>
    <property type="evidence" value="ECO:0007669"/>
    <property type="project" value="UniProtKB-SubCell"/>
</dbReference>
<evidence type="ECO:0000256" key="5">
    <source>
        <dbReference type="ARBA" id="ARBA00022837"/>
    </source>
</evidence>
<dbReference type="InterPro" id="IPR000742">
    <property type="entry name" value="EGF"/>
</dbReference>
<dbReference type="InterPro" id="IPR001314">
    <property type="entry name" value="Peptidase_S1A"/>
</dbReference>
<feature type="domain" description="EGF-like" evidence="7 8">
    <location>
        <begin position="435"/>
        <end position="446"/>
    </location>
</feature>
<sequence length="541" mass="58462">MEFIRNFWKLSILLICKIDLTNECFSSSSKLFKANKDKENFLRQFTCGISTASSEILGNSLNLKRIINGEDADPKDFPWVVLVMSDIQRCTGTLISYQHVLTAAHCVIDSNSISDLVVALYGLPESNRYYKVSSVLNHPSYKGNEHDLAILKLSKKIDKNFEIYPICIPKSTNPGAIFEMSVLVSGWGSTNVQSDGVMNTNLKKTILNVINESNICFGDSGGPLMFYANFNCYSGSINAQSCTAGFCGSNGVCVIKDGSPVCECRTGFVGSRCQLNDLCEKRPCGTTGACFSVVQVVPGTSIEQASYLCQCYSGYYGTNCELALPRPCSSNPCLNSGVCVEKLNSYDYYCECVGPYTGANCGTYVDFCANNRCVNDAICVPQPSIGNYTCSCISGFYGNFCEMETNECIVTVNGVETSPCKNNATCYDLIDGYFCSCNGPYGGFNCETYVNPCSSNPCGAGTTCTSVDGSYVCNCKQGYFGNPCQPNPCNSNPCKQPNSKCIPVESGAIQVINIPGCNIPVQASYVCVCPGSFPEYGSQLC</sequence>
<dbReference type="OrthoDB" id="283575at2759"/>
<dbReference type="SMART" id="SM00181">
    <property type="entry name" value="EGF"/>
    <property type="match status" value="6"/>
</dbReference>
<keyword evidence="6" id="KW-1015">Disulfide bond</keyword>
<feature type="domain" description="EGF-like" evidence="7 8">
    <location>
        <begin position="350"/>
        <end position="361"/>
    </location>
</feature>
<dbReference type="Gene3D" id="2.10.25.10">
    <property type="entry name" value="Laminin"/>
    <property type="match status" value="6"/>
</dbReference>
<dbReference type="InterPro" id="IPR001881">
    <property type="entry name" value="EGF-like_Ca-bd_dom"/>
</dbReference>
<feature type="domain" description="EGF-like" evidence="7 8">
    <location>
        <begin position="309"/>
        <end position="320"/>
    </location>
</feature>
<keyword evidence="2" id="KW-0964">Secreted</keyword>
<dbReference type="InterPro" id="IPR009003">
    <property type="entry name" value="Peptidase_S1_PA"/>
</dbReference>
<dbReference type="SMART" id="SM00020">
    <property type="entry name" value="Tryp_SPc"/>
    <property type="match status" value="1"/>
</dbReference>
<organism evidence="9 10">
    <name type="scientific">Brachionus calyciflorus</name>
    <dbReference type="NCBI Taxonomy" id="104777"/>
    <lineage>
        <taxon>Eukaryota</taxon>
        <taxon>Metazoa</taxon>
        <taxon>Spiralia</taxon>
        <taxon>Gnathifera</taxon>
        <taxon>Rotifera</taxon>
        <taxon>Eurotatoria</taxon>
        <taxon>Monogononta</taxon>
        <taxon>Pseudotrocha</taxon>
        <taxon>Ploima</taxon>
        <taxon>Brachionidae</taxon>
        <taxon>Brachionus</taxon>
    </lineage>
</organism>
<dbReference type="InterPro" id="IPR033116">
    <property type="entry name" value="TRYPSIN_SER"/>
</dbReference>
<evidence type="ECO:0000256" key="2">
    <source>
        <dbReference type="ARBA" id="ARBA00022525"/>
    </source>
</evidence>
<feature type="domain" description="EGF-like" evidence="7 8">
    <location>
        <begin position="473"/>
        <end position="484"/>
    </location>
</feature>
<reference evidence="9" key="1">
    <citation type="submission" date="2021-02" db="EMBL/GenBank/DDBJ databases">
        <authorList>
            <person name="Nowell W R."/>
        </authorList>
    </citation>
    <scope>NUCLEOTIDE SEQUENCE</scope>
    <source>
        <strain evidence="9">Ploen Becks lab</strain>
    </source>
</reference>
<evidence type="ECO:0000313" key="9">
    <source>
        <dbReference type="EMBL" id="CAF0745239.1"/>
    </source>
</evidence>
<dbReference type="SUPFAM" id="SSF57196">
    <property type="entry name" value="EGF/Laminin"/>
    <property type="match status" value="6"/>
</dbReference>
<dbReference type="PROSITE" id="PS00135">
    <property type="entry name" value="TRYPSIN_SER"/>
    <property type="match status" value="1"/>
</dbReference>
<dbReference type="Proteomes" id="UP000663879">
    <property type="component" value="Unassembled WGS sequence"/>
</dbReference>
<evidence type="ECO:0000256" key="4">
    <source>
        <dbReference type="ARBA" id="ARBA00022737"/>
    </source>
</evidence>
<dbReference type="InterPro" id="IPR018097">
    <property type="entry name" value="EGF_Ca-bd_CS"/>
</dbReference>
<dbReference type="AlphaFoldDB" id="A0A813P355"/>
<protein>
    <recommendedName>
        <fullName evidence="7 8">EGF-like domain-containing protein</fullName>
    </recommendedName>
</protein>
<dbReference type="PROSITE" id="PS01187">
    <property type="entry name" value="EGF_CA"/>
    <property type="match status" value="1"/>
</dbReference>
<dbReference type="PROSITE" id="PS00010">
    <property type="entry name" value="ASX_HYDROXYL"/>
    <property type="match status" value="1"/>
</dbReference>
<feature type="domain" description="EGF-like" evidence="7 8">
    <location>
        <begin position="262"/>
        <end position="273"/>
    </location>
</feature>
<dbReference type="GO" id="GO:0005509">
    <property type="term" value="F:calcium ion binding"/>
    <property type="evidence" value="ECO:0007669"/>
    <property type="project" value="InterPro"/>
</dbReference>
<comment type="caution">
    <text evidence="9">The sequence shown here is derived from an EMBL/GenBank/DDBJ whole genome shotgun (WGS) entry which is preliminary data.</text>
</comment>
<name>A0A813P355_9BILA</name>
<evidence type="ECO:0000256" key="6">
    <source>
        <dbReference type="ARBA" id="ARBA00023157"/>
    </source>
</evidence>
<keyword evidence="4" id="KW-0677">Repeat</keyword>
<evidence type="ECO:0000313" key="10">
    <source>
        <dbReference type="Proteomes" id="UP000663879"/>
    </source>
</evidence>
<dbReference type="PRINTS" id="PR00722">
    <property type="entry name" value="CHYMOTRYPSIN"/>
</dbReference>
<dbReference type="InterPro" id="IPR043504">
    <property type="entry name" value="Peptidase_S1_PA_chymotrypsin"/>
</dbReference>
<keyword evidence="3" id="KW-0245">EGF-like domain</keyword>
<keyword evidence="5" id="KW-0106">Calcium</keyword>
<dbReference type="InterPro" id="IPR051022">
    <property type="entry name" value="Notch_Cell-Fate_Det"/>
</dbReference>
<dbReference type="CDD" id="cd00054">
    <property type="entry name" value="EGF_CA"/>
    <property type="match status" value="3"/>
</dbReference>
<dbReference type="Pfam" id="PF00008">
    <property type="entry name" value="EGF"/>
    <property type="match status" value="2"/>
</dbReference>
<dbReference type="SMART" id="SM00179">
    <property type="entry name" value="EGF_CA"/>
    <property type="match status" value="4"/>
</dbReference>
<evidence type="ECO:0000259" key="8">
    <source>
        <dbReference type="PROSITE" id="PS01186"/>
    </source>
</evidence>
<accession>A0A813P355</accession>
<dbReference type="Gene3D" id="2.40.10.10">
    <property type="entry name" value="Trypsin-like serine proteases"/>
    <property type="match status" value="2"/>
</dbReference>
<dbReference type="GO" id="GO:0006508">
    <property type="term" value="P:proteolysis"/>
    <property type="evidence" value="ECO:0007669"/>
    <property type="project" value="InterPro"/>
</dbReference>
<dbReference type="InterPro" id="IPR000152">
    <property type="entry name" value="EGF-type_Asp/Asn_hydroxyl_site"/>
</dbReference>
<evidence type="ECO:0000256" key="1">
    <source>
        <dbReference type="ARBA" id="ARBA00004613"/>
    </source>
</evidence>
<dbReference type="SUPFAM" id="SSF50494">
    <property type="entry name" value="Trypsin-like serine proteases"/>
    <property type="match status" value="1"/>
</dbReference>
<dbReference type="PROSITE" id="PS01186">
    <property type="entry name" value="EGF_2"/>
    <property type="match status" value="6"/>
</dbReference>
<dbReference type="Pfam" id="PF00089">
    <property type="entry name" value="Trypsin"/>
    <property type="match status" value="1"/>
</dbReference>
<evidence type="ECO:0000259" key="7">
    <source>
        <dbReference type="PROSITE" id="PS00022"/>
    </source>
</evidence>